<dbReference type="PRINTS" id="PR00081">
    <property type="entry name" value="GDHRDH"/>
</dbReference>
<evidence type="ECO:0000313" key="7">
    <source>
        <dbReference type="Proteomes" id="UP000217289"/>
    </source>
</evidence>
<dbReference type="PANTHER" id="PTHR43391:SF14">
    <property type="entry name" value="DEHYDROGENASE_REDUCTASE SDR FAMILY PROTEIN 7-LIKE"/>
    <property type="match status" value="1"/>
</dbReference>
<dbReference type="InterPro" id="IPR002347">
    <property type="entry name" value="SDR_fam"/>
</dbReference>
<organism evidence="6 7">
    <name type="scientific">Melittangium boletus DSM 14713</name>
    <dbReference type="NCBI Taxonomy" id="1294270"/>
    <lineage>
        <taxon>Bacteria</taxon>
        <taxon>Pseudomonadati</taxon>
        <taxon>Myxococcota</taxon>
        <taxon>Myxococcia</taxon>
        <taxon>Myxococcales</taxon>
        <taxon>Cystobacterineae</taxon>
        <taxon>Archangiaceae</taxon>
        <taxon>Melittangium</taxon>
    </lineage>
</organism>
<evidence type="ECO:0000259" key="5">
    <source>
        <dbReference type="SMART" id="SM00822"/>
    </source>
</evidence>
<accession>A0A250IFY2</accession>
<dbReference type="RefSeq" id="WP_095978571.1">
    <property type="nucleotide sequence ID" value="NZ_CP022163.1"/>
</dbReference>
<evidence type="ECO:0000256" key="4">
    <source>
        <dbReference type="RuleBase" id="RU000363"/>
    </source>
</evidence>
<sequence>MGLPERPRAVITGAGSGLGRALCLELGRREGRMVVSDVNEAEARETVRRVGLAGGEAHAVVCDVTKPEQVEFLARETERLLGGVDLVVNNAGIAAAGEVGQLPLAQWKRVLDVNLWGVIHGCHSFVPLLRRQGSGHVLNIASAAGLMSAPYMGPYSASKAAVVSLSETLLAELKPQGIGVSVVCPMFFRTNIASTTSWSSDDEHSVRLRDMAARMVNDARVGPEEIARACLQGVERGDFYVVPMAMGRWVWRLKRLSPEAFAQGGRLITKFLRSRSSRVRR</sequence>
<comment type="similarity">
    <text evidence="1 4">Belongs to the short-chain dehydrogenases/reductases (SDR) family.</text>
</comment>
<reference evidence="6 7" key="1">
    <citation type="submission" date="2017-06" db="EMBL/GenBank/DDBJ databases">
        <authorList>
            <person name="Kim H.J."/>
            <person name="Triplett B.A."/>
        </authorList>
    </citation>
    <scope>NUCLEOTIDE SEQUENCE [LARGE SCALE GENOMIC DNA]</scope>
    <source>
        <strain evidence="6 7">DSM 14713</strain>
    </source>
</reference>
<dbReference type="Gene3D" id="3.40.50.720">
    <property type="entry name" value="NAD(P)-binding Rossmann-like Domain"/>
    <property type="match status" value="1"/>
</dbReference>
<keyword evidence="2" id="KW-0521">NADP</keyword>
<dbReference type="OrthoDB" id="658698at2"/>
<dbReference type="CDD" id="cd05233">
    <property type="entry name" value="SDR_c"/>
    <property type="match status" value="1"/>
</dbReference>
<gene>
    <name evidence="6" type="ORF">MEBOL_003537</name>
</gene>
<keyword evidence="7" id="KW-1185">Reference proteome</keyword>
<dbReference type="KEGG" id="mbd:MEBOL_003537"/>
<feature type="domain" description="Ketoreductase" evidence="5">
    <location>
        <begin position="9"/>
        <end position="186"/>
    </location>
</feature>
<dbReference type="InterPro" id="IPR036291">
    <property type="entry name" value="NAD(P)-bd_dom_sf"/>
</dbReference>
<evidence type="ECO:0000256" key="2">
    <source>
        <dbReference type="ARBA" id="ARBA00022857"/>
    </source>
</evidence>
<dbReference type="PRINTS" id="PR00080">
    <property type="entry name" value="SDRFAMILY"/>
</dbReference>
<dbReference type="GO" id="GO:0016491">
    <property type="term" value="F:oxidoreductase activity"/>
    <property type="evidence" value="ECO:0007669"/>
    <property type="project" value="UniProtKB-KW"/>
</dbReference>
<protein>
    <submittedName>
        <fullName evidence="6">Short-chain dehydrogenase/reductase</fullName>
    </submittedName>
</protein>
<dbReference type="AlphaFoldDB" id="A0A250IFY2"/>
<dbReference type="Proteomes" id="UP000217289">
    <property type="component" value="Chromosome"/>
</dbReference>
<evidence type="ECO:0000256" key="1">
    <source>
        <dbReference type="ARBA" id="ARBA00006484"/>
    </source>
</evidence>
<proteinExistence type="inferred from homology"/>
<evidence type="ECO:0000256" key="3">
    <source>
        <dbReference type="ARBA" id="ARBA00023002"/>
    </source>
</evidence>
<dbReference type="InterPro" id="IPR057326">
    <property type="entry name" value="KR_dom"/>
</dbReference>
<dbReference type="PANTHER" id="PTHR43391">
    <property type="entry name" value="RETINOL DEHYDROGENASE-RELATED"/>
    <property type="match status" value="1"/>
</dbReference>
<dbReference type="FunFam" id="3.40.50.720:FF:000084">
    <property type="entry name" value="Short-chain dehydrogenase reductase"/>
    <property type="match status" value="1"/>
</dbReference>
<dbReference type="Pfam" id="PF00106">
    <property type="entry name" value="adh_short"/>
    <property type="match status" value="1"/>
</dbReference>
<dbReference type="SUPFAM" id="SSF51735">
    <property type="entry name" value="NAD(P)-binding Rossmann-fold domains"/>
    <property type="match status" value="1"/>
</dbReference>
<dbReference type="SMART" id="SM00822">
    <property type="entry name" value="PKS_KR"/>
    <property type="match status" value="1"/>
</dbReference>
<name>A0A250IFY2_9BACT</name>
<keyword evidence="3" id="KW-0560">Oxidoreductase</keyword>
<evidence type="ECO:0000313" key="6">
    <source>
        <dbReference type="EMBL" id="ATB30082.1"/>
    </source>
</evidence>
<dbReference type="EMBL" id="CP022163">
    <property type="protein sequence ID" value="ATB30082.1"/>
    <property type="molecule type" value="Genomic_DNA"/>
</dbReference>